<dbReference type="PANTHER" id="PTHR10699">
    <property type="entry name" value="NEUROMODULIN"/>
    <property type="match status" value="1"/>
</dbReference>
<evidence type="ECO:0000313" key="4">
    <source>
        <dbReference type="RefSeq" id="XP_002731962.1"/>
    </source>
</evidence>
<dbReference type="Pfam" id="PF00612">
    <property type="entry name" value="IQ"/>
    <property type="match status" value="6"/>
</dbReference>
<feature type="compositionally biased region" description="Basic and acidic residues" evidence="1">
    <location>
        <begin position="141"/>
        <end position="165"/>
    </location>
</feature>
<evidence type="ECO:0000256" key="1">
    <source>
        <dbReference type="SAM" id="MobiDB-lite"/>
    </source>
</evidence>
<feature type="region of interest" description="Disordered" evidence="1">
    <location>
        <begin position="80"/>
        <end position="165"/>
    </location>
</feature>
<gene>
    <name evidence="4" type="primary">LOC100378057</name>
</gene>
<feature type="compositionally biased region" description="Basic and acidic residues" evidence="1">
    <location>
        <begin position="192"/>
        <end position="225"/>
    </location>
</feature>
<dbReference type="InterPro" id="IPR003117">
    <property type="entry name" value="cAMP_dep_PK_reg_su_I/II_a/b"/>
</dbReference>
<evidence type="ECO:0000313" key="3">
    <source>
        <dbReference type="Proteomes" id="UP000694865"/>
    </source>
</evidence>
<dbReference type="RefSeq" id="XP_002731962.1">
    <property type="nucleotide sequence ID" value="XM_002731916.2"/>
</dbReference>
<dbReference type="CDD" id="cd12100">
    <property type="entry name" value="DD_CABYR_SP17"/>
    <property type="match status" value="1"/>
</dbReference>
<dbReference type="PANTHER" id="PTHR10699:SF11">
    <property type="entry name" value="IGLOO, ISOFORM A"/>
    <property type="match status" value="1"/>
</dbReference>
<feature type="compositionally biased region" description="Basic and acidic residues" evidence="1">
    <location>
        <begin position="87"/>
        <end position="103"/>
    </location>
</feature>
<dbReference type="InterPro" id="IPR000048">
    <property type="entry name" value="IQ_motif_EF-hand-BS"/>
</dbReference>
<feature type="domain" description="RIIa" evidence="2">
    <location>
        <begin position="14"/>
        <end position="51"/>
    </location>
</feature>
<organism evidence="3 4">
    <name type="scientific">Saccoglossus kowalevskii</name>
    <name type="common">Acorn worm</name>
    <dbReference type="NCBI Taxonomy" id="10224"/>
    <lineage>
        <taxon>Eukaryota</taxon>
        <taxon>Metazoa</taxon>
        <taxon>Hemichordata</taxon>
        <taxon>Enteropneusta</taxon>
        <taxon>Harrimaniidae</taxon>
        <taxon>Saccoglossus</taxon>
    </lineage>
</organism>
<feature type="region of interest" description="Disordered" evidence="1">
    <location>
        <begin position="402"/>
        <end position="428"/>
    </location>
</feature>
<dbReference type="GeneID" id="100378057"/>
<keyword evidence="3" id="KW-1185">Reference proteome</keyword>
<dbReference type="CDD" id="cd23767">
    <property type="entry name" value="IQCD"/>
    <property type="match status" value="4"/>
</dbReference>
<reference evidence="4" key="1">
    <citation type="submission" date="2025-08" db="UniProtKB">
        <authorList>
            <consortium name="RefSeq"/>
        </authorList>
    </citation>
    <scope>IDENTIFICATION</scope>
    <source>
        <tissue evidence="4">Testes</tissue>
    </source>
</reference>
<protein>
    <submittedName>
        <fullName evidence="4">Abnormal spindle-like microcephaly-associated protein homolog</fullName>
    </submittedName>
</protein>
<dbReference type="SUPFAM" id="SSF47391">
    <property type="entry name" value="Dimerization-anchoring domain of cAMP-dependent PK regulatory subunit"/>
    <property type="match status" value="1"/>
</dbReference>
<dbReference type="SMART" id="SM00015">
    <property type="entry name" value="IQ"/>
    <property type="match status" value="7"/>
</dbReference>
<feature type="region of interest" description="Disordered" evidence="1">
    <location>
        <begin position="303"/>
        <end position="323"/>
    </location>
</feature>
<dbReference type="SMART" id="SM00394">
    <property type="entry name" value="RIIa"/>
    <property type="match status" value="1"/>
</dbReference>
<dbReference type="Pfam" id="PF02197">
    <property type="entry name" value="RIIa"/>
    <property type="match status" value="1"/>
</dbReference>
<dbReference type="InterPro" id="IPR047579">
    <property type="entry name" value="DD_CABYR_SP17"/>
</dbReference>
<feature type="compositionally biased region" description="Basic residues" evidence="1">
    <location>
        <begin position="303"/>
        <end position="316"/>
    </location>
</feature>
<proteinExistence type="predicted"/>
<dbReference type="InterPro" id="IPR027417">
    <property type="entry name" value="P-loop_NTPase"/>
</dbReference>
<name>A0ABM0GKL6_SACKO</name>
<evidence type="ECO:0000259" key="2">
    <source>
        <dbReference type="SMART" id="SM00394"/>
    </source>
</evidence>
<accession>A0ABM0GKL6</accession>
<dbReference type="PROSITE" id="PS50096">
    <property type="entry name" value="IQ"/>
    <property type="match status" value="7"/>
</dbReference>
<dbReference type="Proteomes" id="UP000694865">
    <property type="component" value="Unplaced"/>
</dbReference>
<dbReference type="Gene3D" id="1.20.890.10">
    <property type="entry name" value="cAMP-dependent protein kinase regulatory subunit, dimerization-anchoring domain"/>
    <property type="match status" value="1"/>
</dbReference>
<dbReference type="SUPFAM" id="SSF52540">
    <property type="entry name" value="P-loop containing nucleoside triphosphate hydrolases"/>
    <property type="match status" value="3"/>
</dbReference>
<feature type="region of interest" description="Disordered" evidence="1">
    <location>
        <begin position="191"/>
        <end position="236"/>
    </location>
</feature>
<sequence length="428" mass="48625">MATQRAHVKYKIPDGFESLLEGLTKEILRSQPENIYTFAADYFDSLINIRETTNTRKIETLVTSFTSSKAKPLRTAAISSYQNEATNHSKDGSLRTRKDDDGKNMAAVKIQSQYRGYRTRKRAKAATKIQANYRGHRARKYRDGDHKDGVKRESQKGHHGIRSERYSVELSSLSSEGSLVEYGDLEAVSLKKKPEHETRRIRQQSEHSSRMSTDSRDSRFADEYSSRSGATSVTDVEGVEGMHLYYDEADDNDDMQISSGMESAQTSETDMTYGEPETDYDTGPDVDFAAKTIQAGYRGMVARKKTKQMRRRMKSKPKNDDDAAAKIQAGYRGMKTRKLKRRETNAAITIQSTFKGYRTRQELQNKNKHPVTAGKVIDNTSDENKAAVRIQSTYRGFKTRKKLNKEKSSATTIQATYRGYRARKGQNK</sequence>
<dbReference type="Gene3D" id="1.20.5.190">
    <property type="match status" value="3"/>
</dbReference>